<organism evidence="3 4">
    <name type="scientific">Corynebacterium crudilactis</name>
    <dbReference type="NCBI Taxonomy" id="1652495"/>
    <lineage>
        <taxon>Bacteria</taxon>
        <taxon>Bacillati</taxon>
        <taxon>Actinomycetota</taxon>
        <taxon>Actinomycetes</taxon>
        <taxon>Mycobacteriales</taxon>
        <taxon>Corynebacteriaceae</taxon>
        <taxon>Corynebacterium</taxon>
    </lineage>
</organism>
<proteinExistence type="predicted"/>
<dbReference type="PANTHER" id="PTHR31157:SF1">
    <property type="entry name" value="SCP DOMAIN-CONTAINING PROTEIN"/>
    <property type="match status" value="1"/>
</dbReference>
<dbReference type="InterPro" id="IPR014044">
    <property type="entry name" value="CAP_dom"/>
</dbReference>
<keyword evidence="4" id="KW-1185">Reference proteome</keyword>
<evidence type="ECO:0000313" key="3">
    <source>
        <dbReference type="EMBL" id="ANE03071.1"/>
    </source>
</evidence>
<dbReference type="Pfam" id="PF00188">
    <property type="entry name" value="CAP"/>
    <property type="match status" value="1"/>
</dbReference>
<evidence type="ECO:0000259" key="2">
    <source>
        <dbReference type="Pfam" id="PF00188"/>
    </source>
</evidence>
<keyword evidence="1" id="KW-0732">Signal</keyword>
<name>A0A172QQX7_9CORY</name>
<dbReference type="Gene3D" id="3.40.33.10">
    <property type="entry name" value="CAP"/>
    <property type="match status" value="1"/>
</dbReference>
<gene>
    <name evidence="3" type="ORF">ccrud_01805</name>
</gene>
<evidence type="ECO:0000256" key="1">
    <source>
        <dbReference type="SAM" id="SignalP"/>
    </source>
</evidence>
<dbReference type="SUPFAM" id="SSF55797">
    <property type="entry name" value="PR-1-like"/>
    <property type="match status" value="1"/>
</dbReference>
<feature type="domain" description="SCP" evidence="2">
    <location>
        <begin position="59"/>
        <end position="155"/>
    </location>
</feature>
<dbReference type="KEGG" id="ccjz:ccrud_01805"/>
<dbReference type="InterPro" id="IPR035940">
    <property type="entry name" value="CAP_sf"/>
</dbReference>
<accession>A0A172QQX7</accession>
<dbReference type="CDD" id="cd05379">
    <property type="entry name" value="CAP_bacterial"/>
    <property type="match status" value="1"/>
</dbReference>
<dbReference type="AlphaFoldDB" id="A0A172QQX7"/>
<dbReference type="Proteomes" id="UP000076929">
    <property type="component" value="Chromosome"/>
</dbReference>
<reference evidence="3 4" key="1">
    <citation type="submission" date="2016-05" db="EMBL/GenBank/DDBJ databases">
        <title>Complete genome sequence of Corynebacterium crudilactis, a new Corynebacterium species isolated from raw cow's milk.</title>
        <authorList>
            <person name="Christian R."/>
            <person name="Zimmermann J."/>
            <person name="Lipski A."/>
            <person name="Kalinowski J."/>
        </authorList>
    </citation>
    <scope>NUCLEOTIDE SEQUENCE [LARGE SCALE GENOMIC DNA]</scope>
    <source>
        <strain evidence="3 4">JZ16</strain>
    </source>
</reference>
<feature type="signal peptide" evidence="1">
    <location>
        <begin position="1"/>
        <end position="27"/>
    </location>
</feature>
<sequence length="162" mass="17677">MWKITRKIAAITLPFALALSVIPNANAFSALSSNFTNSSPATNTNPTNNNASSVELEVLDLINKHRAAHGVAPAQIRTDLMENSKRWSQTMSREDNFRHSGQNVAENIFWASNSVGAEKTFTSWKNSPGHNRNMLNGNYSVMGIGIVYGANGSTWATLQLLP</sequence>
<protein>
    <recommendedName>
        <fullName evidence="2">SCP domain-containing protein</fullName>
    </recommendedName>
</protein>
<dbReference type="STRING" id="1652495.ccrud_01805"/>
<dbReference type="EMBL" id="CP015622">
    <property type="protein sequence ID" value="ANE03071.1"/>
    <property type="molecule type" value="Genomic_DNA"/>
</dbReference>
<dbReference type="RefSeq" id="WP_066564033.1">
    <property type="nucleotide sequence ID" value="NZ_CP015622.1"/>
</dbReference>
<evidence type="ECO:0000313" key="4">
    <source>
        <dbReference type="Proteomes" id="UP000076929"/>
    </source>
</evidence>
<dbReference type="PANTHER" id="PTHR31157">
    <property type="entry name" value="SCP DOMAIN-CONTAINING PROTEIN"/>
    <property type="match status" value="1"/>
</dbReference>
<feature type="chain" id="PRO_5007999770" description="SCP domain-containing protein" evidence="1">
    <location>
        <begin position="28"/>
        <end position="162"/>
    </location>
</feature>
<dbReference type="OrthoDB" id="68195at2"/>